<keyword evidence="1" id="KW-0812">Transmembrane</keyword>
<keyword evidence="1" id="KW-0472">Membrane</keyword>
<dbReference type="Gene3D" id="3.90.550.10">
    <property type="entry name" value="Spore Coat Polysaccharide Biosynthesis Protein SpsA, Chain A"/>
    <property type="match status" value="1"/>
</dbReference>
<dbReference type="InterPro" id="IPR001173">
    <property type="entry name" value="Glyco_trans_2-like"/>
</dbReference>
<name>A0A1I2IJJ0_9GAMM</name>
<evidence type="ECO:0000313" key="4">
    <source>
        <dbReference type="Proteomes" id="UP000199477"/>
    </source>
</evidence>
<dbReference type="STRING" id="500610.SAMN02799615_03522"/>
<sequence length="349" mass="39282">MELAETSSPVKHTDRIVCSICIANYNGEQLLDDCLASILAQENAPSIEVIVHDDASTDSSVELIRQKYPSVKLLQSADNVGFCVANNRMVAAAAGDYVLLLNNDAALFPDALSKLLEQVEAGPDNILTLPQYDWVTHRLVDRGCLLDYFYNPIPNLDADRTDVAMVIGACLWIPRRLWIELDGFPTWMESIAEDLYLCSIARLRGHEVRVVPGSGYRHRQGASFGGNKPSQSKLASTMRRRRLSERNKSYALFICTPTPAMWALLALHALLLIAEGLVLSAWRRNPRIFLDIYWNAVTSVVKERARLRSTRNQLMKLKATSNRRYFSVFARMPRKLSMLRQFGVPDIGK</sequence>
<reference evidence="4" key="1">
    <citation type="submission" date="2016-10" db="EMBL/GenBank/DDBJ databases">
        <authorList>
            <person name="Varghese N."/>
            <person name="Submissions S."/>
        </authorList>
    </citation>
    <scope>NUCLEOTIDE SEQUENCE [LARGE SCALE GENOMIC DNA]</scope>
    <source>
        <strain evidence="4">UNC178MFTsu3.1</strain>
    </source>
</reference>
<dbReference type="GO" id="GO:0016740">
    <property type="term" value="F:transferase activity"/>
    <property type="evidence" value="ECO:0007669"/>
    <property type="project" value="UniProtKB-KW"/>
</dbReference>
<feature type="domain" description="Glycosyltransferase 2-like" evidence="2">
    <location>
        <begin position="19"/>
        <end position="174"/>
    </location>
</feature>
<dbReference type="SUPFAM" id="SSF53448">
    <property type="entry name" value="Nucleotide-diphospho-sugar transferases"/>
    <property type="match status" value="1"/>
</dbReference>
<proteinExistence type="predicted"/>
<keyword evidence="4" id="KW-1185">Reference proteome</keyword>
<dbReference type="Proteomes" id="UP000199477">
    <property type="component" value="Unassembled WGS sequence"/>
</dbReference>
<protein>
    <submittedName>
        <fullName evidence="3">Glycosyltransferase, GT2 family</fullName>
    </submittedName>
</protein>
<dbReference type="Pfam" id="PF00535">
    <property type="entry name" value="Glycos_transf_2"/>
    <property type="match status" value="1"/>
</dbReference>
<feature type="transmembrane region" description="Helical" evidence="1">
    <location>
        <begin position="260"/>
        <end position="282"/>
    </location>
</feature>
<dbReference type="PANTHER" id="PTHR43179">
    <property type="entry name" value="RHAMNOSYLTRANSFERASE WBBL"/>
    <property type="match status" value="1"/>
</dbReference>
<keyword evidence="1" id="KW-1133">Transmembrane helix</keyword>
<evidence type="ECO:0000313" key="3">
    <source>
        <dbReference type="EMBL" id="SFF42542.1"/>
    </source>
</evidence>
<accession>A0A1I2IJJ0</accession>
<dbReference type="EMBL" id="FONH01000017">
    <property type="protein sequence ID" value="SFF42542.1"/>
    <property type="molecule type" value="Genomic_DNA"/>
</dbReference>
<keyword evidence="3" id="KW-0808">Transferase</keyword>
<dbReference type="PANTHER" id="PTHR43179:SF7">
    <property type="entry name" value="RHAMNOSYLTRANSFERASE WBBL"/>
    <property type="match status" value="1"/>
</dbReference>
<organism evidence="3 4">
    <name type="scientific">Dyella marensis</name>
    <dbReference type="NCBI Taxonomy" id="500610"/>
    <lineage>
        <taxon>Bacteria</taxon>
        <taxon>Pseudomonadati</taxon>
        <taxon>Pseudomonadota</taxon>
        <taxon>Gammaproteobacteria</taxon>
        <taxon>Lysobacterales</taxon>
        <taxon>Rhodanobacteraceae</taxon>
        <taxon>Dyella</taxon>
    </lineage>
</organism>
<evidence type="ECO:0000256" key="1">
    <source>
        <dbReference type="SAM" id="Phobius"/>
    </source>
</evidence>
<dbReference type="InterPro" id="IPR029044">
    <property type="entry name" value="Nucleotide-diphossugar_trans"/>
</dbReference>
<dbReference type="AlphaFoldDB" id="A0A1I2IJJ0"/>
<dbReference type="RefSeq" id="WP_197022824.1">
    <property type="nucleotide sequence ID" value="NZ_FONH01000017.1"/>
</dbReference>
<gene>
    <name evidence="3" type="ORF">SAMN02799615_03522</name>
</gene>
<evidence type="ECO:0000259" key="2">
    <source>
        <dbReference type="Pfam" id="PF00535"/>
    </source>
</evidence>